<dbReference type="Gene3D" id="3.30.530.20">
    <property type="match status" value="1"/>
</dbReference>
<dbReference type="SUPFAM" id="SSF55961">
    <property type="entry name" value="Bet v1-like"/>
    <property type="match status" value="1"/>
</dbReference>
<dbReference type="Proteomes" id="UP000467428">
    <property type="component" value="Chromosome"/>
</dbReference>
<evidence type="ECO:0000256" key="1">
    <source>
        <dbReference type="ARBA" id="ARBA00006817"/>
    </source>
</evidence>
<keyword evidence="4" id="KW-1185">Reference proteome</keyword>
<protein>
    <submittedName>
        <fullName evidence="3">Activator of HSP90 ATPase</fullName>
    </submittedName>
</protein>
<evidence type="ECO:0000259" key="2">
    <source>
        <dbReference type="Pfam" id="PF08327"/>
    </source>
</evidence>
<dbReference type="KEGG" id="marz:MARA_40760"/>
<dbReference type="RefSeq" id="WP_163920183.1">
    <property type="nucleotide sequence ID" value="NZ_AP022593.1"/>
</dbReference>
<feature type="domain" description="Activator of Hsp90 ATPase homologue 1/2-like C-terminal" evidence="2">
    <location>
        <begin position="19"/>
        <end position="158"/>
    </location>
</feature>
<sequence length="163" mass="18066">MSTNAIDPTLDLVVERVIRAPRQSVWRAWTDPALLARWWTPAPTLTRVDRLQVRPGGAFVTRMSDDGERFVPHTDSVFLVVEEGSRLVFTNAVDSAWRPATPEPVSMTAEITFDDHSDGTLYRAVVRHGVPAVRDRHEELGFFDGWGAVTRALAELAEGDAAA</sequence>
<dbReference type="InterPro" id="IPR013538">
    <property type="entry name" value="ASHA1/2-like_C"/>
</dbReference>
<comment type="similarity">
    <text evidence="1">Belongs to the AHA1 family.</text>
</comment>
<organism evidence="3 4">
    <name type="scientific">Mycolicibacterium arabiense</name>
    <dbReference type="NCBI Taxonomy" id="1286181"/>
    <lineage>
        <taxon>Bacteria</taxon>
        <taxon>Bacillati</taxon>
        <taxon>Actinomycetota</taxon>
        <taxon>Actinomycetes</taxon>
        <taxon>Mycobacteriales</taxon>
        <taxon>Mycobacteriaceae</taxon>
        <taxon>Mycolicibacterium</taxon>
    </lineage>
</organism>
<accession>A0A7I7S143</accession>
<reference evidence="3 4" key="1">
    <citation type="journal article" date="2019" name="Emerg. Microbes Infect.">
        <title>Comprehensive subspecies identification of 175 nontuberculous mycobacteria species based on 7547 genomic profiles.</title>
        <authorList>
            <person name="Matsumoto Y."/>
            <person name="Kinjo T."/>
            <person name="Motooka D."/>
            <person name="Nabeya D."/>
            <person name="Jung N."/>
            <person name="Uechi K."/>
            <person name="Horii T."/>
            <person name="Iida T."/>
            <person name="Fujita J."/>
            <person name="Nakamura S."/>
        </authorList>
    </citation>
    <scope>NUCLEOTIDE SEQUENCE [LARGE SCALE GENOMIC DNA]</scope>
    <source>
        <strain evidence="3 4">JCM 18538</strain>
    </source>
</reference>
<proteinExistence type="inferred from homology"/>
<gene>
    <name evidence="3" type="ORF">MARA_40760</name>
</gene>
<dbReference type="Pfam" id="PF08327">
    <property type="entry name" value="AHSA1"/>
    <property type="match status" value="1"/>
</dbReference>
<evidence type="ECO:0000313" key="4">
    <source>
        <dbReference type="Proteomes" id="UP000467428"/>
    </source>
</evidence>
<geneLocation type="plasmid" evidence="4">
    <name>pjcm18538 dna</name>
</geneLocation>
<dbReference type="AlphaFoldDB" id="A0A7I7S143"/>
<dbReference type="EMBL" id="AP022593">
    <property type="protein sequence ID" value="BBY50608.1"/>
    <property type="molecule type" value="Genomic_DNA"/>
</dbReference>
<evidence type="ECO:0000313" key="3">
    <source>
        <dbReference type="EMBL" id="BBY50608.1"/>
    </source>
</evidence>
<dbReference type="InterPro" id="IPR023393">
    <property type="entry name" value="START-like_dom_sf"/>
</dbReference>
<name>A0A7I7S143_9MYCO</name>